<sequence length="138" mass="14433">MSDIPVDDHVLWSWPVAPGPDLIVQCRVDYAFTICTDGGMVLTIGSVFTLKTAAGSIHQLDPNGEPTRLGPALSITRSSIVAGFADDHGALHVEFSDGSVIDVPADNSYEAWTINGPQGLLLVSCPGGSIASWGLRTG</sequence>
<dbReference type="RefSeq" id="WP_404594913.1">
    <property type="nucleotide sequence ID" value="NZ_JBIYEW010000003.1"/>
</dbReference>
<dbReference type="InterPro" id="IPR046179">
    <property type="entry name" value="DUF6188"/>
</dbReference>
<dbReference type="EMBL" id="JBIYEW010000003">
    <property type="protein sequence ID" value="MFK4640163.1"/>
    <property type="molecule type" value="Genomic_DNA"/>
</dbReference>
<proteinExistence type="predicted"/>
<dbReference type="Pfam" id="PF19686">
    <property type="entry name" value="DUF6188"/>
    <property type="match status" value="1"/>
</dbReference>
<accession>A0ABW8N9D0</accession>
<protein>
    <submittedName>
        <fullName evidence="1">Uncharacterized protein</fullName>
    </submittedName>
</protein>
<organism evidence="1 2">
    <name type="scientific">Paenarthrobacter histidinolovorans</name>
    <dbReference type="NCBI Taxonomy" id="43664"/>
    <lineage>
        <taxon>Bacteria</taxon>
        <taxon>Bacillati</taxon>
        <taxon>Actinomycetota</taxon>
        <taxon>Actinomycetes</taxon>
        <taxon>Micrococcales</taxon>
        <taxon>Micrococcaceae</taxon>
        <taxon>Paenarthrobacter</taxon>
    </lineage>
</organism>
<evidence type="ECO:0000313" key="1">
    <source>
        <dbReference type="EMBL" id="MFK4640163.1"/>
    </source>
</evidence>
<gene>
    <name evidence="1" type="ORF">ABIA52_003052</name>
</gene>
<name>A0ABW8N9D0_9MICC</name>
<comment type="caution">
    <text evidence="1">The sequence shown here is derived from an EMBL/GenBank/DDBJ whole genome shotgun (WGS) entry which is preliminary data.</text>
</comment>
<dbReference type="Proteomes" id="UP001620520">
    <property type="component" value="Unassembled WGS sequence"/>
</dbReference>
<evidence type="ECO:0000313" key="2">
    <source>
        <dbReference type="Proteomes" id="UP001620520"/>
    </source>
</evidence>
<keyword evidence="2" id="KW-1185">Reference proteome</keyword>
<reference evidence="1 2" key="1">
    <citation type="submission" date="2024-10" db="EMBL/GenBank/DDBJ databases">
        <title>Novel secondary metabolite-producing bacteria for plant disease control.</title>
        <authorList>
            <person name="Chevrette M."/>
        </authorList>
    </citation>
    <scope>NUCLEOTIDE SEQUENCE [LARGE SCALE GENOMIC DNA]</scope>
    <source>
        <strain evidence="1 2">J30 TE3557</strain>
    </source>
</reference>